<dbReference type="OrthoDB" id="9773982at2"/>
<reference evidence="15 16" key="1">
    <citation type="submission" date="2019-02" db="EMBL/GenBank/DDBJ databases">
        <title>Deep-cultivation of Planctomycetes and their phenomic and genomic characterization uncovers novel biology.</title>
        <authorList>
            <person name="Wiegand S."/>
            <person name="Jogler M."/>
            <person name="Boedeker C."/>
            <person name="Pinto D."/>
            <person name="Vollmers J."/>
            <person name="Rivas-Marin E."/>
            <person name="Kohn T."/>
            <person name="Peeters S.H."/>
            <person name="Heuer A."/>
            <person name="Rast P."/>
            <person name="Oberbeckmann S."/>
            <person name="Bunk B."/>
            <person name="Jeske O."/>
            <person name="Meyerdierks A."/>
            <person name="Storesund J.E."/>
            <person name="Kallscheuer N."/>
            <person name="Luecker S."/>
            <person name="Lage O.M."/>
            <person name="Pohl T."/>
            <person name="Merkel B.J."/>
            <person name="Hornburger P."/>
            <person name="Mueller R.-W."/>
            <person name="Bruemmer F."/>
            <person name="Labrenz M."/>
            <person name="Spormann A.M."/>
            <person name="Op den Camp H."/>
            <person name="Overmann J."/>
            <person name="Amann R."/>
            <person name="Jetten M.S.M."/>
            <person name="Mascher T."/>
            <person name="Medema M.H."/>
            <person name="Devos D.P."/>
            <person name="Kaster A.-K."/>
            <person name="Ovreas L."/>
            <person name="Rohde M."/>
            <person name="Galperin M.Y."/>
            <person name="Jogler C."/>
        </authorList>
    </citation>
    <scope>NUCLEOTIDE SEQUENCE [LARGE SCALE GENOMIC DNA]</scope>
    <source>
        <strain evidence="15 16">Poly30</strain>
    </source>
</reference>
<evidence type="ECO:0000256" key="1">
    <source>
        <dbReference type="ARBA" id="ARBA00008428"/>
    </source>
</evidence>
<evidence type="ECO:0000256" key="3">
    <source>
        <dbReference type="ARBA" id="ARBA00022705"/>
    </source>
</evidence>
<keyword evidence="7 12" id="KW-0067">ATP-binding</keyword>
<dbReference type="SUPFAM" id="SSF48024">
    <property type="entry name" value="N-terminal domain of DnaB helicase"/>
    <property type="match status" value="1"/>
</dbReference>
<dbReference type="InterPro" id="IPR016136">
    <property type="entry name" value="DNA_helicase_N/primase_C"/>
</dbReference>
<keyword evidence="3 12" id="KW-0235">DNA replication</keyword>
<keyword evidence="16" id="KW-1185">Reference proteome</keyword>
<evidence type="ECO:0000256" key="13">
    <source>
        <dbReference type="SAM" id="MobiDB-lite"/>
    </source>
</evidence>
<keyword evidence="5 12" id="KW-0378">Hydrolase</keyword>
<dbReference type="EC" id="5.6.2.3" evidence="11 12"/>
<sequence>MKNEDDDDEPRAAGSSMGDVNSMGEDGHDEEDDDTSDFDDHISAFTGSGFNAAQWSNDDLPPPTAPIYGAFGDEAEEAEQDEEEDVLDPPRAASAPVPAQGSDDASGEAGHASSDEWEPNVDDYSPSAEDDEEFGGEALPSWGAIESEPALAAVELRSSAQIVPPASALEGSMAEAFAGFEQAGDAQQARDARQGNQQQTGFGGQRNGRGKKGKALSLRERGHQAGGRVTPHDLQAEKCVLGALLLTPDRLVEVTEICKPPDFYDRRNRTIFECMIQLDERGQVVDGVHLIATLRAMNTLGEIGGVTYLAEITSSVSTSAHVKHHAALISETAKLRGLIEASNGIIERAFETAPDADEVQELIDESEAAIFAIASQGEARGATGVSSILDEVFHSIEAQRDRGEFTGIPSGFYELDDMLGGFNPGEMTVIAARPAMGKTAFVLNIMDHAATHQADCLGYAPSVLFFSLEMGRASIVQRMLVARAGVEAHRLRSGHLHDREYADLVEAAGVLKNARLFIDDTPGLSIMALRSRARRLKAEHGLDMIVIDYLQLLSAKAESRQQEISVISRSLKEISRELEVPLLTLAQLSRSVESRENKRPQLSDLRESGSIEQDADVVMMLFREEYYAPTDENKGKAEAIIVKHRNGATGDVSLQFQGAMLRFSNREASMAEPITGL</sequence>
<evidence type="ECO:0000313" key="15">
    <source>
        <dbReference type="EMBL" id="QDV06616.1"/>
    </source>
</evidence>
<evidence type="ECO:0000256" key="5">
    <source>
        <dbReference type="ARBA" id="ARBA00022801"/>
    </source>
</evidence>
<feature type="region of interest" description="Disordered" evidence="13">
    <location>
        <begin position="1"/>
        <end position="137"/>
    </location>
</feature>
<comment type="function">
    <text evidence="12">The main replicative DNA helicase, it participates in initiation and elongation during chromosome replication. Travels ahead of the DNA replisome, separating dsDNA into templates for DNA synthesis. A processive ATP-dependent 5'-3' DNA helicase it has DNA-dependent ATPase activity.</text>
</comment>
<evidence type="ECO:0000256" key="9">
    <source>
        <dbReference type="ARBA" id="ARBA00023235"/>
    </source>
</evidence>
<keyword evidence="4 12" id="KW-0547">Nucleotide-binding</keyword>
<dbReference type="PANTHER" id="PTHR30153">
    <property type="entry name" value="REPLICATIVE DNA HELICASE DNAB"/>
    <property type="match status" value="1"/>
</dbReference>
<evidence type="ECO:0000256" key="12">
    <source>
        <dbReference type="RuleBase" id="RU362085"/>
    </source>
</evidence>
<feature type="compositionally biased region" description="Acidic residues" evidence="13">
    <location>
        <begin position="73"/>
        <end position="87"/>
    </location>
</feature>
<dbReference type="Proteomes" id="UP000320390">
    <property type="component" value="Chromosome"/>
</dbReference>
<accession>A0A518ERA3</accession>
<dbReference type="Gene3D" id="3.40.50.300">
    <property type="entry name" value="P-loop containing nucleotide triphosphate hydrolases"/>
    <property type="match status" value="1"/>
</dbReference>
<keyword evidence="9" id="KW-0413">Isomerase</keyword>
<dbReference type="NCBIfam" id="TIGR00665">
    <property type="entry name" value="DnaB"/>
    <property type="match status" value="1"/>
</dbReference>
<evidence type="ECO:0000256" key="10">
    <source>
        <dbReference type="ARBA" id="ARBA00048954"/>
    </source>
</evidence>
<dbReference type="GO" id="GO:0016887">
    <property type="term" value="F:ATP hydrolysis activity"/>
    <property type="evidence" value="ECO:0007669"/>
    <property type="project" value="RHEA"/>
</dbReference>
<gene>
    <name evidence="15" type="primary">dnaC</name>
    <name evidence="15" type="ORF">Poly30_21260</name>
</gene>
<dbReference type="GO" id="GO:1990077">
    <property type="term" value="C:primosome complex"/>
    <property type="evidence" value="ECO:0007669"/>
    <property type="project" value="UniProtKB-UniRule"/>
</dbReference>
<evidence type="ECO:0000256" key="8">
    <source>
        <dbReference type="ARBA" id="ARBA00023125"/>
    </source>
</evidence>
<feature type="compositionally biased region" description="Polar residues" evidence="13">
    <location>
        <begin position="45"/>
        <end position="57"/>
    </location>
</feature>
<keyword evidence="6 12" id="KW-0347">Helicase</keyword>
<dbReference type="AlphaFoldDB" id="A0A518ERA3"/>
<dbReference type="EMBL" id="CP036434">
    <property type="protein sequence ID" value="QDV06616.1"/>
    <property type="molecule type" value="Genomic_DNA"/>
</dbReference>
<dbReference type="InterPro" id="IPR007693">
    <property type="entry name" value="DNA_helicase_DnaB-like_N"/>
</dbReference>
<dbReference type="InterPro" id="IPR027417">
    <property type="entry name" value="P-loop_NTPase"/>
</dbReference>
<feature type="domain" description="SF4 helicase" evidence="14">
    <location>
        <begin position="401"/>
        <end position="670"/>
    </location>
</feature>
<keyword evidence="2 12" id="KW-0639">Primosome</keyword>
<organism evidence="15 16">
    <name type="scientific">Saltatorellus ferox</name>
    <dbReference type="NCBI Taxonomy" id="2528018"/>
    <lineage>
        <taxon>Bacteria</taxon>
        <taxon>Pseudomonadati</taxon>
        <taxon>Planctomycetota</taxon>
        <taxon>Planctomycetia</taxon>
        <taxon>Planctomycetia incertae sedis</taxon>
        <taxon>Saltatorellus</taxon>
    </lineage>
</organism>
<evidence type="ECO:0000256" key="11">
    <source>
        <dbReference type="NCBIfam" id="TIGR00665"/>
    </source>
</evidence>
<dbReference type="Gene3D" id="1.10.860.10">
    <property type="entry name" value="DNAb Helicase, Chain A"/>
    <property type="match status" value="1"/>
</dbReference>
<protein>
    <recommendedName>
        <fullName evidence="11 12">Replicative DNA helicase</fullName>
        <ecNumber evidence="11 12">5.6.2.3</ecNumber>
    </recommendedName>
</protein>
<dbReference type="GO" id="GO:0043139">
    <property type="term" value="F:5'-3' DNA helicase activity"/>
    <property type="evidence" value="ECO:0007669"/>
    <property type="project" value="UniProtKB-EC"/>
</dbReference>
<dbReference type="SUPFAM" id="SSF52540">
    <property type="entry name" value="P-loop containing nucleoside triphosphate hydrolases"/>
    <property type="match status" value="1"/>
</dbReference>
<dbReference type="InterPro" id="IPR007692">
    <property type="entry name" value="DNA_helicase_DnaB"/>
</dbReference>
<dbReference type="GO" id="GO:0005829">
    <property type="term" value="C:cytosol"/>
    <property type="evidence" value="ECO:0007669"/>
    <property type="project" value="TreeGrafter"/>
</dbReference>
<evidence type="ECO:0000259" key="14">
    <source>
        <dbReference type="PROSITE" id="PS51199"/>
    </source>
</evidence>
<keyword evidence="8 12" id="KW-0238">DNA-binding</keyword>
<dbReference type="Pfam" id="PF00772">
    <property type="entry name" value="DnaB"/>
    <property type="match status" value="1"/>
</dbReference>
<evidence type="ECO:0000313" key="16">
    <source>
        <dbReference type="Proteomes" id="UP000320390"/>
    </source>
</evidence>
<dbReference type="GO" id="GO:0006269">
    <property type="term" value="P:DNA replication, synthesis of primer"/>
    <property type="evidence" value="ECO:0007669"/>
    <property type="project" value="UniProtKB-UniRule"/>
</dbReference>
<dbReference type="Pfam" id="PF03796">
    <property type="entry name" value="DnaB_C"/>
    <property type="match status" value="1"/>
</dbReference>
<dbReference type="CDD" id="cd00984">
    <property type="entry name" value="DnaB_C"/>
    <property type="match status" value="1"/>
</dbReference>
<evidence type="ECO:0000256" key="4">
    <source>
        <dbReference type="ARBA" id="ARBA00022741"/>
    </source>
</evidence>
<feature type="region of interest" description="Disordered" evidence="13">
    <location>
        <begin position="181"/>
        <end position="229"/>
    </location>
</feature>
<dbReference type="GO" id="GO:0005524">
    <property type="term" value="F:ATP binding"/>
    <property type="evidence" value="ECO:0007669"/>
    <property type="project" value="UniProtKB-UniRule"/>
</dbReference>
<name>A0A518ERA3_9BACT</name>
<evidence type="ECO:0000256" key="6">
    <source>
        <dbReference type="ARBA" id="ARBA00022806"/>
    </source>
</evidence>
<feature type="compositionally biased region" description="Acidic residues" evidence="13">
    <location>
        <begin position="27"/>
        <end position="37"/>
    </location>
</feature>
<dbReference type="InterPro" id="IPR007694">
    <property type="entry name" value="DNA_helicase_DnaB-like_C"/>
</dbReference>
<dbReference type="GO" id="GO:0003677">
    <property type="term" value="F:DNA binding"/>
    <property type="evidence" value="ECO:0007669"/>
    <property type="project" value="UniProtKB-UniRule"/>
</dbReference>
<evidence type="ECO:0000256" key="7">
    <source>
        <dbReference type="ARBA" id="ARBA00022840"/>
    </source>
</evidence>
<dbReference type="PANTHER" id="PTHR30153:SF2">
    <property type="entry name" value="REPLICATIVE DNA HELICASE"/>
    <property type="match status" value="1"/>
</dbReference>
<proteinExistence type="inferred from homology"/>
<dbReference type="PROSITE" id="PS51199">
    <property type="entry name" value="SF4_HELICASE"/>
    <property type="match status" value="1"/>
</dbReference>
<evidence type="ECO:0000256" key="2">
    <source>
        <dbReference type="ARBA" id="ARBA00022515"/>
    </source>
</evidence>
<comment type="similarity">
    <text evidence="1 12">Belongs to the helicase family. DnaB subfamily.</text>
</comment>
<dbReference type="RefSeq" id="WP_145196955.1">
    <property type="nucleotide sequence ID" value="NZ_CP036434.1"/>
</dbReference>
<comment type="catalytic activity">
    <reaction evidence="10 12">
        <text>ATP + H2O = ADP + phosphate + H(+)</text>
        <dbReference type="Rhea" id="RHEA:13065"/>
        <dbReference type="ChEBI" id="CHEBI:15377"/>
        <dbReference type="ChEBI" id="CHEBI:15378"/>
        <dbReference type="ChEBI" id="CHEBI:30616"/>
        <dbReference type="ChEBI" id="CHEBI:43474"/>
        <dbReference type="ChEBI" id="CHEBI:456216"/>
        <dbReference type="EC" id="5.6.2.3"/>
    </reaction>
</comment>
<dbReference type="InterPro" id="IPR036185">
    <property type="entry name" value="DNA_heli_DnaB-like_N_sf"/>
</dbReference>